<dbReference type="EMBL" id="MEAU01000018">
    <property type="protein sequence ID" value="OJA47133.1"/>
    <property type="molecule type" value="Genomic_DNA"/>
</dbReference>
<gene>
    <name evidence="1" type="ORF">BGV66_13630</name>
</gene>
<dbReference type="SUPFAM" id="SSF51126">
    <property type="entry name" value="Pectin lyase-like"/>
    <property type="match status" value="1"/>
</dbReference>
<dbReference type="InterPro" id="IPR011050">
    <property type="entry name" value="Pectin_lyase_fold/virulence"/>
</dbReference>
<dbReference type="AlphaFoldDB" id="A0ABD6Q4A2"/>
<comment type="caution">
    <text evidence="1">The sequence shown here is derived from an EMBL/GenBank/DDBJ whole genome shotgun (WGS) entry which is preliminary data.</text>
</comment>
<dbReference type="InterPro" id="IPR012334">
    <property type="entry name" value="Pectin_lyas_fold"/>
</dbReference>
<sequence>MILANPNGVTVDGGSFTNTGHVALSTVKVSFSDLTIATGVMQRSRNHSVGRGYRRAMHGDRFRADDDA</sequence>
<dbReference type="Proteomes" id="UP000183667">
    <property type="component" value="Unassembled WGS sequence"/>
</dbReference>
<accession>A0ABD6Q4A2</accession>
<organism evidence="1 2">
    <name type="scientific">Burkholderia ubonensis</name>
    <dbReference type="NCBI Taxonomy" id="101571"/>
    <lineage>
        <taxon>Bacteria</taxon>
        <taxon>Pseudomonadati</taxon>
        <taxon>Pseudomonadota</taxon>
        <taxon>Betaproteobacteria</taxon>
        <taxon>Burkholderiales</taxon>
        <taxon>Burkholderiaceae</taxon>
        <taxon>Burkholderia</taxon>
        <taxon>Burkholderia cepacia complex</taxon>
    </lineage>
</organism>
<evidence type="ECO:0008006" key="3">
    <source>
        <dbReference type="Google" id="ProtNLM"/>
    </source>
</evidence>
<dbReference type="Gene3D" id="2.160.20.10">
    <property type="entry name" value="Single-stranded right-handed beta-helix, Pectin lyase-like"/>
    <property type="match status" value="1"/>
</dbReference>
<protein>
    <recommendedName>
        <fullName evidence="3">Filamentous haemagglutinin FhaB/tRNA nuclease CdiA-like TPS domain-containing protein</fullName>
    </recommendedName>
</protein>
<evidence type="ECO:0000313" key="2">
    <source>
        <dbReference type="Proteomes" id="UP000183667"/>
    </source>
</evidence>
<proteinExistence type="predicted"/>
<reference evidence="2" key="1">
    <citation type="submission" date="2016-08" db="EMBL/GenBank/DDBJ databases">
        <title>Population biology and virulence potential of Burkholderia ubonensis.</title>
        <authorList>
            <person name="Price E.P."/>
            <person name="Currie B.J."/>
            <person name="Wagner D.M."/>
        </authorList>
    </citation>
    <scope>NUCLEOTIDE SEQUENCE [LARGE SCALE GENOMIC DNA]</scope>
    <source>
        <strain evidence="2">MSMB0103</strain>
    </source>
</reference>
<evidence type="ECO:0000313" key="1">
    <source>
        <dbReference type="EMBL" id="OJA47133.1"/>
    </source>
</evidence>
<name>A0ABD6Q4A2_9BURK</name>